<gene>
    <name evidence="2" type="ORF">ACHE_70724S</name>
</gene>
<sequence length="222" mass="25388">MSSNGLWTQALPDNKSMVQDSSPVAQRKDDKQEDKDRKEGNPERGPHSDNDFVQNPFYEIDKAHEERQRRESEIAEDRNSPYNDDDPTFMGFSPSPSPRRTKREPNNPKSTTKSQEESQISSVPESQWQEASENKEHKTDAPTEEHQLPHASQFSDIDFVDLTQFSPPASIEGSDEDSARSQRLRKGPGWVQKNIPPTKRRTRKSKDVNVSSPSSKGRRRRT</sequence>
<proteinExistence type="predicted"/>
<feature type="compositionally biased region" description="Basic and acidic residues" evidence="1">
    <location>
        <begin position="26"/>
        <end position="50"/>
    </location>
</feature>
<reference evidence="2" key="2">
    <citation type="submission" date="2021-02" db="EMBL/GenBank/DDBJ databases">
        <title>Aspergillus chevalieri M1 genome sequence.</title>
        <authorList>
            <person name="Kadooka C."/>
            <person name="Mori K."/>
            <person name="Futagami T."/>
        </authorList>
    </citation>
    <scope>NUCLEOTIDE SEQUENCE</scope>
    <source>
        <strain evidence="2">M1</strain>
    </source>
</reference>
<accession>A0A7R7ZSJ2</accession>
<keyword evidence="3" id="KW-1185">Reference proteome</keyword>
<dbReference type="GeneID" id="66986239"/>
<organism evidence="2 3">
    <name type="scientific">Aspergillus chevalieri</name>
    <name type="common">Eurotium chevalieri</name>
    <dbReference type="NCBI Taxonomy" id="182096"/>
    <lineage>
        <taxon>Eukaryota</taxon>
        <taxon>Fungi</taxon>
        <taxon>Dikarya</taxon>
        <taxon>Ascomycota</taxon>
        <taxon>Pezizomycotina</taxon>
        <taxon>Eurotiomycetes</taxon>
        <taxon>Eurotiomycetidae</taxon>
        <taxon>Eurotiales</taxon>
        <taxon>Aspergillaceae</taxon>
        <taxon>Aspergillus</taxon>
        <taxon>Aspergillus subgen. Aspergillus</taxon>
    </lineage>
</organism>
<feature type="region of interest" description="Disordered" evidence="1">
    <location>
        <begin position="1"/>
        <end position="222"/>
    </location>
</feature>
<feature type="compositionally biased region" description="Polar residues" evidence="1">
    <location>
        <begin position="107"/>
        <end position="131"/>
    </location>
</feature>
<dbReference type="RefSeq" id="XP_043140403.1">
    <property type="nucleotide sequence ID" value="XM_043283089.1"/>
</dbReference>
<feature type="compositionally biased region" description="Basic and acidic residues" evidence="1">
    <location>
        <begin position="132"/>
        <end position="148"/>
    </location>
</feature>
<reference evidence="2" key="1">
    <citation type="submission" date="2021-01" db="EMBL/GenBank/DDBJ databases">
        <authorList>
            <consortium name="Aspergillus chevalieri M1 genome sequencing consortium"/>
            <person name="Kazuki M."/>
            <person name="Futagami T."/>
        </authorList>
    </citation>
    <scope>NUCLEOTIDE SEQUENCE</scope>
    <source>
        <strain evidence="2">M1</strain>
    </source>
</reference>
<name>A0A7R7ZSJ2_ASPCH</name>
<dbReference type="AlphaFoldDB" id="A0A7R7ZSJ2"/>
<dbReference type="Proteomes" id="UP000637239">
    <property type="component" value="Chromosome 7"/>
</dbReference>
<protein>
    <submittedName>
        <fullName evidence="2">Uncharacterized protein</fullName>
    </submittedName>
</protein>
<evidence type="ECO:0000256" key="1">
    <source>
        <dbReference type="SAM" id="MobiDB-lite"/>
    </source>
</evidence>
<feature type="compositionally biased region" description="Basic and acidic residues" evidence="1">
    <location>
        <begin position="59"/>
        <end position="79"/>
    </location>
</feature>
<dbReference type="KEGG" id="ache:ACHE_70724S"/>
<evidence type="ECO:0000313" key="3">
    <source>
        <dbReference type="Proteomes" id="UP000637239"/>
    </source>
</evidence>
<dbReference type="EMBL" id="AP024422">
    <property type="protein sequence ID" value="BCR91881.1"/>
    <property type="molecule type" value="Genomic_DNA"/>
</dbReference>
<evidence type="ECO:0000313" key="2">
    <source>
        <dbReference type="EMBL" id="BCR91881.1"/>
    </source>
</evidence>